<comment type="caution">
    <text evidence="2">The sequence shown here is derived from an EMBL/GenBank/DDBJ whole genome shotgun (WGS) entry which is preliminary data.</text>
</comment>
<keyword evidence="3" id="KW-1185">Reference proteome</keyword>
<name>A0A853FL29_9BURK</name>
<evidence type="ECO:0000256" key="1">
    <source>
        <dbReference type="SAM" id="Coils"/>
    </source>
</evidence>
<sequence length="72" mass="8691">MDQWKSWLDRALREFEALKAEERALLDALREAERTEDFALRIRAREQWFEARAKVITLNEQIVQHLNSQPPR</sequence>
<gene>
    <name evidence="2" type="ORF">H0A68_17115</name>
</gene>
<keyword evidence="1" id="KW-0175">Coiled coil</keyword>
<proteinExistence type="predicted"/>
<reference evidence="2 3" key="1">
    <citation type="submission" date="2020-07" db="EMBL/GenBank/DDBJ databases">
        <title>Taxonomic revisions and descriptions of new bacterial species based on genomic comparisons in the high-G+C-content subgroup of the family Alcaligenaceae.</title>
        <authorList>
            <person name="Szabo A."/>
            <person name="Felfoldi T."/>
        </authorList>
    </citation>
    <scope>NUCLEOTIDE SEQUENCE [LARGE SCALE GENOMIC DNA]</scope>
    <source>
        <strain evidence="2 3">DSM 25264</strain>
    </source>
</reference>
<accession>A0A853FL29</accession>
<dbReference type="EMBL" id="JACCEW010000006">
    <property type="protein sequence ID" value="NYT38606.1"/>
    <property type="molecule type" value="Genomic_DNA"/>
</dbReference>
<dbReference type="RefSeq" id="WP_129970803.1">
    <property type="nucleotide sequence ID" value="NZ_JACCEW010000006.1"/>
</dbReference>
<dbReference type="AlphaFoldDB" id="A0A853FL29"/>
<dbReference type="OrthoDB" id="8694542at2"/>
<dbReference type="Proteomes" id="UP000580517">
    <property type="component" value="Unassembled WGS sequence"/>
</dbReference>
<evidence type="ECO:0000313" key="2">
    <source>
        <dbReference type="EMBL" id="NYT38606.1"/>
    </source>
</evidence>
<evidence type="ECO:0000313" key="3">
    <source>
        <dbReference type="Proteomes" id="UP000580517"/>
    </source>
</evidence>
<organism evidence="2 3">
    <name type="scientific">Allopusillimonas soli</name>
    <dbReference type="NCBI Taxonomy" id="659016"/>
    <lineage>
        <taxon>Bacteria</taxon>
        <taxon>Pseudomonadati</taxon>
        <taxon>Pseudomonadota</taxon>
        <taxon>Betaproteobacteria</taxon>
        <taxon>Burkholderiales</taxon>
        <taxon>Alcaligenaceae</taxon>
        <taxon>Allopusillimonas</taxon>
    </lineage>
</organism>
<feature type="coiled-coil region" evidence="1">
    <location>
        <begin position="8"/>
        <end position="35"/>
    </location>
</feature>
<protein>
    <submittedName>
        <fullName evidence="2">Uncharacterized protein</fullName>
    </submittedName>
</protein>